<dbReference type="AlphaFoldDB" id="A0A510VNI1"/>
<gene>
    <name evidence="2" type="ORF">LSI01_08050</name>
</gene>
<evidence type="ECO:0000313" key="3">
    <source>
        <dbReference type="Proteomes" id="UP000321429"/>
    </source>
</evidence>
<proteinExistence type="predicted"/>
<organism evidence="2 3">
    <name type="scientific">Furfurilactobacillus siliginis</name>
    <dbReference type="NCBI Taxonomy" id="348151"/>
    <lineage>
        <taxon>Bacteria</taxon>
        <taxon>Bacillati</taxon>
        <taxon>Bacillota</taxon>
        <taxon>Bacilli</taxon>
        <taxon>Lactobacillales</taxon>
        <taxon>Lactobacillaceae</taxon>
        <taxon>Furfurilactobacillus</taxon>
    </lineage>
</organism>
<dbReference type="OrthoDB" id="1821976at2"/>
<dbReference type="Proteomes" id="UP000321429">
    <property type="component" value="Unassembled WGS sequence"/>
</dbReference>
<reference evidence="2 3" key="1">
    <citation type="submission" date="2019-07" db="EMBL/GenBank/DDBJ databases">
        <title>Whole genome shotgun sequence of Lactobacillus siliginis NBRC 101315.</title>
        <authorList>
            <person name="Hosoyama A."/>
            <person name="Uohara A."/>
            <person name="Ohji S."/>
            <person name="Ichikawa N."/>
        </authorList>
    </citation>
    <scope>NUCLEOTIDE SEQUENCE [LARGE SCALE GENOMIC DNA]</scope>
    <source>
        <strain evidence="2 3">NBRC 101315</strain>
    </source>
</reference>
<dbReference type="InterPro" id="IPR010056">
    <property type="entry name" value="Phage_rep_org__N"/>
</dbReference>
<sequence>MSDNKKYYYLKLKANFFDSNEMIALELMPDGYKYSNILLKMYLRSLERDGKLMFNNYIPFDATTLAAVTRHSVGDVEKAIDTFKRLGLIEVLDNGAIYMADIQNYIGRSSTEADRKRKYRASIDAEKQEKLPAGHLSDKRPPEKELEIEKEIEKDISPNSDKQNSGRENIPLKLAEYLFEKIKTNNPKAREPNLTKWANVIRLMIAKDNRDVQEITDMIDWCQSVYFWKTTILSPESLRKNFDAMIAKRQEASESTKPVVIVEHMDPDVEQTPMSEAERKKIDDQLKKNWEILRKAKEEHRNGEDKE</sequence>
<dbReference type="Pfam" id="PF09681">
    <property type="entry name" value="Phage_rep_org_N"/>
    <property type="match status" value="1"/>
</dbReference>
<feature type="domain" description="Phage replisome organiser N-terminal" evidence="1">
    <location>
        <begin position="9"/>
        <end position="121"/>
    </location>
</feature>
<evidence type="ECO:0000313" key="2">
    <source>
        <dbReference type="EMBL" id="GEK28494.1"/>
    </source>
</evidence>
<accession>A0A510VNI1</accession>
<evidence type="ECO:0000259" key="1">
    <source>
        <dbReference type="Pfam" id="PF09681"/>
    </source>
</evidence>
<dbReference type="RefSeq" id="WP_057808626.1">
    <property type="nucleotide sequence ID" value="NZ_BJUD01000011.1"/>
</dbReference>
<comment type="caution">
    <text evidence="2">The sequence shown here is derived from an EMBL/GenBank/DDBJ whole genome shotgun (WGS) entry which is preliminary data.</text>
</comment>
<dbReference type="NCBIfam" id="TIGR01714">
    <property type="entry name" value="phage_rep_org_N"/>
    <property type="match status" value="1"/>
</dbReference>
<name>A0A510VNI1_9LACO</name>
<dbReference type="EMBL" id="BJUD01000011">
    <property type="protein sequence ID" value="GEK28494.1"/>
    <property type="molecule type" value="Genomic_DNA"/>
</dbReference>
<protein>
    <submittedName>
        <fullName evidence="2">Prephenate dehydrogenase</fullName>
    </submittedName>
</protein>